<dbReference type="SMART" id="SM00295">
    <property type="entry name" value="B41"/>
    <property type="match status" value="1"/>
</dbReference>
<dbReference type="InterPro" id="IPR002404">
    <property type="entry name" value="IRS_PTB"/>
</dbReference>
<dbReference type="Gene3D" id="2.30.29.30">
    <property type="entry name" value="Pleckstrin-homology domain (PH domain)/Phosphotyrosine-binding domain (PTB)"/>
    <property type="match status" value="1"/>
</dbReference>
<keyword evidence="5" id="KW-1185">Reference proteome</keyword>
<keyword evidence="2" id="KW-0812">Transmembrane</keyword>
<feature type="coiled-coil region" evidence="1">
    <location>
        <begin position="1189"/>
        <end position="1255"/>
    </location>
</feature>
<evidence type="ECO:0000256" key="1">
    <source>
        <dbReference type="SAM" id="Coils"/>
    </source>
</evidence>
<dbReference type="PANTHER" id="PTHR19981:SF1">
    <property type="entry name" value="RHEA, ISOFORM B"/>
    <property type="match status" value="1"/>
</dbReference>
<feature type="coiled-coil region" evidence="1">
    <location>
        <begin position="385"/>
        <end position="412"/>
    </location>
</feature>
<dbReference type="Gene3D" id="3.10.20.90">
    <property type="entry name" value="Phosphatidylinositol 3-kinase Catalytic Subunit, Chain A, domain 1"/>
    <property type="match status" value="2"/>
</dbReference>
<proteinExistence type="predicted"/>
<dbReference type="GO" id="GO:0098609">
    <property type="term" value="P:cell-cell adhesion"/>
    <property type="evidence" value="ECO:0007669"/>
    <property type="project" value="TreeGrafter"/>
</dbReference>
<dbReference type="Proteomes" id="UP000193920">
    <property type="component" value="Unassembled WGS sequence"/>
</dbReference>
<evidence type="ECO:0000259" key="3">
    <source>
        <dbReference type="PROSITE" id="PS50057"/>
    </source>
</evidence>
<dbReference type="SUPFAM" id="SSF50729">
    <property type="entry name" value="PH domain-like"/>
    <property type="match status" value="1"/>
</dbReference>
<feature type="transmembrane region" description="Helical" evidence="2">
    <location>
        <begin position="1430"/>
        <end position="1446"/>
    </location>
</feature>
<evidence type="ECO:0000256" key="2">
    <source>
        <dbReference type="SAM" id="Phobius"/>
    </source>
</evidence>
<keyword evidence="1" id="KW-0175">Coiled coil</keyword>
<dbReference type="PROSITE" id="PS50057">
    <property type="entry name" value="FERM_3"/>
    <property type="match status" value="1"/>
</dbReference>
<comment type="caution">
    <text evidence="4">The sequence shown here is derived from an EMBL/GenBank/DDBJ whole genome shotgun (WGS) entry which is preliminary data.</text>
</comment>
<dbReference type="SUPFAM" id="SSF47031">
    <property type="entry name" value="Second domain of FERM"/>
    <property type="match status" value="1"/>
</dbReference>
<keyword evidence="2" id="KW-1133">Transmembrane helix</keyword>
<dbReference type="CDD" id="cd14473">
    <property type="entry name" value="FERM_B-lobe"/>
    <property type="match status" value="1"/>
</dbReference>
<dbReference type="GO" id="GO:0005737">
    <property type="term" value="C:cytoplasm"/>
    <property type="evidence" value="ECO:0007669"/>
    <property type="project" value="TreeGrafter"/>
</dbReference>
<gene>
    <name evidence="4" type="ORF">LY90DRAFT_705095</name>
</gene>
<dbReference type="SMART" id="SM01244">
    <property type="entry name" value="IRS"/>
    <property type="match status" value="1"/>
</dbReference>
<dbReference type="Pfam" id="PF02174">
    <property type="entry name" value="IRS"/>
    <property type="match status" value="1"/>
</dbReference>
<dbReference type="InterPro" id="IPR035963">
    <property type="entry name" value="FERM_2"/>
</dbReference>
<dbReference type="InterPro" id="IPR014352">
    <property type="entry name" value="FERM/acyl-CoA-bd_prot_sf"/>
</dbReference>
<dbReference type="InterPro" id="IPR019749">
    <property type="entry name" value="Band_41_domain"/>
</dbReference>
<dbReference type="GO" id="GO:0030036">
    <property type="term" value="P:actin cytoskeleton organization"/>
    <property type="evidence" value="ECO:0007669"/>
    <property type="project" value="TreeGrafter"/>
</dbReference>
<protein>
    <recommendedName>
        <fullName evidence="3">FERM domain-containing protein</fullName>
    </recommendedName>
</protein>
<dbReference type="PANTHER" id="PTHR19981">
    <property type="entry name" value="TALIN"/>
    <property type="match status" value="1"/>
</dbReference>
<dbReference type="InterPro" id="IPR000299">
    <property type="entry name" value="FERM_domain"/>
</dbReference>
<organism evidence="4 5">
    <name type="scientific">Neocallimastix californiae</name>
    <dbReference type="NCBI Taxonomy" id="1754190"/>
    <lineage>
        <taxon>Eukaryota</taxon>
        <taxon>Fungi</taxon>
        <taxon>Fungi incertae sedis</taxon>
        <taxon>Chytridiomycota</taxon>
        <taxon>Chytridiomycota incertae sedis</taxon>
        <taxon>Neocallimastigomycetes</taxon>
        <taxon>Neocallimastigales</taxon>
        <taxon>Neocallimastigaceae</taxon>
        <taxon>Neocallimastix</taxon>
    </lineage>
</organism>
<keyword evidence="2" id="KW-0472">Membrane</keyword>
<dbReference type="STRING" id="1754190.A0A1Y2BGP1"/>
<dbReference type="InterPro" id="IPR019748">
    <property type="entry name" value="FERM_central"/>
</dbReference>
<feature type="domain" description="FERM" evidence="3">
    <location>
        <begin position="82"/>
        <end position="389"/>
    </location>
</feature>
<reference evidence="4 5" key="1">
    <citation type="submission" date="2016-08" db="EMBL/GenBank/DDBJ databases">
        <title>A Parts List for Fungal Cellulosomes Revealed by Comparative Genomics.</title>
        <authorList>
            <consortium name="DOE Joint Genome Institute"/>
            <person name="Haitjema C.H."/>
            <person name="Gilmore S.P."/>
            <person name="Henske J.K."/>
            <person name="Solomon K.V."/>
            <person name="De Groot R."/>
            <person name="Kuo A."/>
            <person name="Mondo S.J."/>
            <person name="Salamov A.A."/>
            <person name="Labutti K."/>
            <person name="Zhao Z."/>
            <person name="Chiniquy J."/>
            <person name="Barry K."/>
            <person name="Brewer H.M."/>
            <person name="Purvine S.O."/>
            <person name="Wright A.T."/>
            <person name="Boxma B."/>
            <person name="Van Alen T."/>
            <person name="Hackstein J.H."/>
            <person name="Baker S.E."/>
            <person name="Grigoriev I.V."/>
            <person name="O'Malley M.A."/>
        </authorList>
    </citation>
    <scope>NUCLEOTIDE SEQUENCE [LARGE SCALE GENOMIC DNA]</scope>
    <source>
        <strain evidence="4 5">G1</strain>
    </source>
</reference>
<dbReference type="PRINTS" id="PR00935">
    <property type="entry name" value="BAND41"/>
</dbReference>
<dbReference type="OrthoDB" id="10262320at2759"/>
<dbReference type="Gene3D" id="1.20.80.10">
    <property type="match status" value="1"/>
</dbReference>
<feature type="transmembrane region" description="Helical" evidence="2">
    <location>
        <begin position="1569"/>
        <end position="1588"/>
    </location>
</feature>
<dbReference type="EMBL" id="MCOG01000159">
    <property type="protein sequence ID" value="ORY33667.1"/>
    <property type="molecule type" value="Genomic_DNA"/>
</dbReference>
<sequence length="1592" mass="187124">MSNKIFLRISCESTGNSTTLEFDDDLRVSDIYEKLNVKFEIKPEDKFMLYRPSKKSYLSPSRTLYSYEFSNEEMLIYKNPVRMIKIKMMDSTTKLFSINESEPISEILDMILDRLKINLDSKEEYGIYKEEQEIESPTKQKKNSIPKYAFLYMNNTKWLDPTKTLCYEDIGPDDVLIVKKKLFFTDERLNRNDNVQINLIYNQIKETIIDGTNPCTFEEAVLLAAIQCQIQYGDCDANKIKSNIINPDECLPLDYRKHKKVDKLIADEYYKLTGLTETNGKFKYIQMCRSLKTYGTTFFLVKEKSAKKKKVIPILLGVTKNSILRVNPETKEVLEEWPLKKLKRWNYNNTSFSIDFGTNREEIYVAETDQGNDISKLINDYIKLISKMKNKDEKKEEENNDTEEIAQVVEEEVPNASLQHRVEIEVKKIEVNDYIDLLNTALMYLSKSEECILQTVNMDENNNIYSDKTYYQNYKTISNDVEISTENINKLSSLSKDDDIEGICNKMVNIASLIEEITTLIVFNSQYLINNNLIKNSRNKEKDTSILMKNYFFKNVTSKHEKQSSLFSLPDSETNSLHRDDSVRSFESKSSDIRNISNTENYKLISDKIFLPENYKITMHTKYVIESLKEAILSNNENQRYTILSIDTRIIVEILKKLKISVYDNIPGKYDCNLFIKIISEVKTTFTELQEKITNETISLENNEDDEIINEDFNKRYVDIIDCMEKNAHNVYDLSKENYISMITELKQFQEQFCELHPNSYKVCINEYKTMKETSYLKKYILFLNTLSLYINNLKRMYGDYSNLSMEDDESYDNVYGELQSLIDILKRIPKQEIKESQKEVAEILSFNNEILSNSDLDRLNRMIEILKSCPKLSDVDPNDKDMEDVKENVMKLQTLSNFMIILSNCMNEIYKFYENLSISNASKIDDRNDNICDIDYNQKDKLVLYDMLENSTFKFSDITIELSNLLNNDEFKRDSGNLFDNEAELYLEEIKKDLIQIIENEKKIINNEAEHKKLWNDNITQIENIQSVLFNLLAHLPKFEFDKSHAIYIIYKLYSIIKDLEENIILSKGEFLNPIQRCPELSEAHHKRVKQELEIFRNTFNEFIELKSSEDALLNMIVKTVNIFELFTFMLKISVNSITCLDKEEQKIILNSAKNTAVSLNNVIIDKLGFTEQDVEEITLYMDDYIDILKYEEKLNISENIKEELLEEFNINLKDTEEKLNSTTNLENIISNNVHTLYKNINDLIEDVKSCENEKYTVDINDYESSCSNFHSNIAEINSGISEFSEQIKIYKMYDYYKSFKQLSKKTKQINTVNDPAMKETKDKIIELYNNINPINLRLKVDVISLIDEHREVNEEILKSMMSDVMKFIEKMQDICEETKNSQINVFTSSKIQKLNNVEKYFEHIYDANKKELEILNSKKFYHGDIGNIIYYMISNTLCSIYVYMRSLMKKCDELFSISCNSPMENQMYQFDDNWCDLLTNSFTEINETIKTLSSIIHKNTSYVKNVKIYNTLKKVYEKLNQLKYISSKKYLLNNEYELWSQTAADNAIRSALASLTYIEEDNKIQKFNINMSYVYLFYVSFIFYLICSLF</sequence>
<evidence type="ECO:0000313" key="5">
    <source>
        <dbReference type="Proteomes" id="UP000193920"/>
    </source>
</evidence>
<dbReference type="InterPro" id="IPR011993">
    <property type="entry name" value="PH-like_dom_sf"/>
</dbReference>
<accession>A0A1Y2BGP1</accession>
<dbReference type="GO" id="GO:0005886">
    <property type="term" value="C:plasma membrane"/>
    <property type="evidence" value="ECO:0007669"/>
    <property type="project" value="TreeGrafter"/>
</dbReference>
<evidence type="ECO:0000313" key="4">
    <source>
        <dbReference type="EMBL" id="ORY33667.1"/>
    </source>
</evidence>
<name>A0A1Y2BGP1_9FUNG</name>